<dbReference type="RefSeq" id="WP_119118762.1">
    <property type="nucleotide sequence ID" value="NZ_QWVS01000055.1"/>
</dbReference>
<comment type="caution">
    <text evidence="2">The sequence shown here is derived from an EMBL/GenBank/DDBJ whole genome shotgun (WGS) entry which is preliminary data.</text>
</comment>
<keyword evidence="3" id="KW-1185">Reference proteome</keyword>
<gene>
    <name evidence="2" type="ORF">D1953_19210</name>
</gene>
<dbReference type="Proteomes" id="UP000266016">
    <property type="component" value="Unassembled WGS sequence"/>
</dbReference>
<keyword evidence="1" id="KW-0472">Membrane</keyword>
<proteinExistence type="predicted"/>
<evidence type="ECO:0000313" key="3">
    <source>
        <dbReference type="Proteomes" id="UP000266016"/>
    </source>
</evidence>
<evidence type="ECO:0000256" key="1">
    <source>
        <dbReference type="SAM" id="Phobius"/>
    </source>
</evidence>
<keyword evidence="1" id="KW-1133">Transmembrane helix</keyword>
<keyword evidence="1" id="KW-0812">Transmembrane</keyword>
<accession>A0A398B217</accession>
<dbReference type="EMBL" id="QWVS01000055">
    <property type="protein sequence ID" value="RID81990.1"/>
    <property type="molecule type" value="Genomic_DNA"/>
</dbReference>
<feature type="transmembrane region" description="Helical" evidence="1">
    <location>
        <begin position="6"/>
        <end position="22"/>
    </location>
</feature>
<organism evidence="2 3">
    <name type="scientific">Peribacillus asahii</name>
    <dbReference type="NCBI Taxonomy" id="228899"/>
    <lineage>
        <taxon>Bacteria</taxon>
        <taxon>Bacillati</taxon>
        <taxon>Bacillota</taxon>
        <taxon>Bacilli</taxon>
        <taxon>Bacillales</taxon>
        <taxon>Bacillaceae</taxon>
        <taxon>Peribacillus</taxon>
    </lineage>
</organism>
<feature type="transmembrane region" description="Helical" evidence="1">
    <location>
        <begin position="34"/>
        <end position="52"/>
    </location>
</feature>
<sequence>MEWLFALGITFLVACMILYEWPKMKQNQKKEKKIFIVLVTFEWLFSLTLLFYPDLKNPSDFLLPMFNKVEEILK</sequence>
<dbReference type="AlphaFoldDB" id="A0A398B217"/>
<reference evidence="2 3" key="1">
    <citation type="submission" date="2018-08" db="EMBL/GenBank/DDBJ databases">
        <title>Bacillus jemisoniae sp. nov., Bacillus chryseoplanitiae sp. nov., Bacillus resnikiae sp. nov., and Bacillus frankliniae sp. nov., isolated from Viking spacecraft and associated surfaces.</title>
        <authorList>
            <person name="Seuylemezian A."/>
            <person name="Vaishampayan P."/>
        </authorList>
    </citation>
    <scope>NUCLEOTIDE SEQUENCE [LARGE SCALE GENOMIC DNA]</scope>
    <source>
        <strain evidence="2 3">MA001</strain>
    </source>
</reference>
<protein>
    <submittedName>
        <fullName evidence="2">Uncharacterized protein</fullName>
    </submittedName>
</protein>
<name>A0A398B217_9BACI</name>
<evidence type="ECO:0000313" key="2">
    <source>
        <dbReference type="EMBL" id="RID81990.1"/>
    </source>
</evidence>